<evidence type="ECO:0000313" key="2">
    <source>
        <dbReference type="EMBL" id="KAF4641308.1"/>
    </source>
</evidence>
<keyword evidence="3" id="KW-1185">Reference proteome</keyword>
<sequence>MHFFRVCFLLTVSVSGVELPLQSYIERGHSQLHALWNGTLSENGTLAELLASILSPNATGGAEGLNMTNASSGV</sequence>
<evidence type="ECO:0000313" key="3">
    <source>
        <dbReference type="Proteomes" id="UP000557509"/>
    </source>
</evidence>
<dbReference type="Proteomes" id="UP000557509">
    <property type="component" value="Unassembled WGS sequence"/>
</dbReference>
<feature type="chain" id="PRO_5029897024" evidence="1">
    <location>
        <begin position="17"/>
        <end position="74"/>
    </location>
</feature>
<dbReference type="AlphaFoldDB" id="A0A7J6K288"/>
<name>A0A7J6K288_TOXGO</name>
<comment type="caution">
    <text evidence="2">The sequence shown here is derived from an EMBL/GenBank/DDBJ whole genome shotgun (WGS) entry which is preliminary data.</text>
</comment>
<accession>A0A7J6K288</accession>
<reference evidence="2 3" key="1">
    <citation type="submission" date="2020-03" db="EMBL/GenBank/DDBJ databases">
        <title>Genome sequence of Toxoplasma gondii RH-88 strain.</title>
        <authorList>
            <person name="Lorenzi H.A."/>
            <person name="Venepally P."/>
            <person name="Rozenberg A."/>
            <person name="Sibley D."/>
        </authorList>
    </citation>
    <scope>NUCLEOTIDE SEQUENCE [LARGE SCALE GENOMIC DNA]</scope>
    <source>
        <strain evidence="2 3">RH-88</strain>
    </source>
</reference>
<keyword evidence="1" id="KW-0732">Signal</keyword>
<gene>
    <name evidence="2" type="ORF">TGRH88_071180</name>
</gene>
<proteinExistence type="predicted"/>
<feature type="signal peptide" evidence="1">
    <location>
        <begin position="1"/>
        <end position="16"/>
    </location>
</feature>
<organism evidence="2 3">
    <name type="scientific">Toxoplasma gondii</name>
    <dbReference type="NCBI Taxonomy" id="5811"/>
    <lineage>
        <taxon>Eukaryota</taxon>
        <taxon>Sar</taxon>
        <taxon>Alveolata</taxon>
        <taxon>Apicomplexa</taxon>
        <taxon>Conoidasida</taxon>
        <taxon>Coccidia</taxon>
        <taxon>Eucoccidiorida</taxon>
        <taxon>Eimeriorina</taxon>
        <taxon>Sarcocystidae</taxon>
        <taxon>Toxoplasma</taxon>
    </lineage>
</organism>
<evidence type="ECO:0000256" key="1">
    <source>
        <dbReference type="SAM" id="SignalP"/>
    </source>
</evidence>
<dbReference type="EMBL" id="JAAUHK010000194">
    <property type="protein sequence ID" value="KAF4641308.1"/>
    <property type="molecule type" value="Genomic_DNA"/>
</dbReference>
<dbReference type="VEuPathDB" id="ToxoDB:TGME49_500313"/>
<protein>
    <submittedName>
        <fullName evidence="2">Uncharacterized protein</fullName>
    </submittedName>
</protein>